<protein>
    <submittedName>
        <fullName evidence="3">Uncharacterized protein</fullName>
    </submittedName>
</protein>
<dbReference type="RefSeq" id="WP_210806447.1">
    <property type="nucleotide sequence ID" value="NZ_JAGQDG010000001.1"/>
</dbReference>
<dbReference type="Proteomes" id="UP000672097">
    <property type="component" value="Unassembled WGS sequence"/>
</dbReference>
<proteinExistence type="predicted"/>
<evidence type="ECO:0000313" key="4">
    <source>
        <dbReference type="Proteomes" id="UP000672097"/>
    </source>
</evidence>
<evidence type="ECO:0000313" key="3">
    <source>
        <dbReference type="EMBL" id="MBQ0934524.1"/>
    </source>
</evidence>
<keyword evidence="1" id="KW-0175">Coiled coil</keyword>
<sequence length="392" mass="43676">MTTSNLTSHLSNLAAAAALAVGLGYGAAAEAAPLTLDMSTTAGFAQTCKQMPRDARRLKSDDERIAWAICRDTDQTRRLITWGTQNFKRIDHLPPSQVVAEVERKIDEVRREMAQTRQVLARLNLGERRSLRIAPGQWQIDLNGDGQMEVWEKYFFAIPKRGLSQASWGLPRNDEAHIQRRYAPAAQIAVDQADVLWALSYHQFIEGLLTHVRAFDLNTQTWQLTLARPALLAQAHQLIGQGLETSDRMRHAVLAETDDEQEWIANPQQRHSVFPLVLDAEDFQTWREVMAEARATWQGQHLLPASRNARGLLGQMAPLCAEGQGLNIKQLYLKPPTKGIRLGSSGPLPDVSEACQALSPSKPASRLAEMAERAASSEAVGTKTLRHLYWVN</sequence>
<keyword evidence="4" id="KW-1185">Reference proteome</keyword>
<feature type="chain" id="PRO_5047053741" evidence="2">
    <location>
        <begin position="32"/>
        <end position="392"/>
    </location>
</feature>
<accession>A0ABS5DTQ5</accession>
<feature type="signal peptide" evidence="2">
    <location>
        <begin position="1"/>
        <end position="31"/>
    </location>
</feature>
<organism evidence="3 4">
    <name type="scientific">Ideonella paludis</name>
    <dbReference type="NCBI Taxonomy" id="1233411"/>
    <lineage>
        <taxon>Bacteria</taxon>
        <taxon>Pseudomonadati</taxon>
        <taxon>Pseudomonadota</taxon>
        <taxon>Betaproteobacteria</taxon>
        <taxon>Burkholderiales</taxon>
        <taxon>Sphaerotilaceae</taxon>
        <taxon>Ideonella</taxon>
    </lineage>
</organism>
<comment type="caution">
    <text evidence="3">The sequence shown here is derived from an EMBL/GenBank/DDBJ whole genome shotgun (WGS) entry which is preliminary data.</text>
</comment>
<name>A0ABS5DTQ5_9BURK</name>
<feature type="coiled-coil region" evidence="1">
    <location>
        <begin position="99"/>
        <end position="126"/>
    </location>
</feature>
<evidence type="ECO:0000256" key="2">
    <source>
        <dbReference type="SAM" id="SignalP"/>
    </source>
</evidence>
<evidence type="ECO:0000256" key="1">
    <source>
        <dbReference type="SAM" id="Coils"/>
    </source>
</evidence>
<keyword evidence="2" id="KW-0732">Signal</keyword>
<reference evidence="3 4" key="1">
    <citation type="submission" date="2021-04" db="EMBL/GenBank/DDBJ databases">
        <title>The genome sequence of type strain Ideonella paludis KCTC 32238.</title>
        <authorList>
            <person name="Liu Y."/>
        </authorList>
    </citation>
    <scope>NUCLEOTIDE SEQUENCE [LARGE SCALE GENOMIC DNA]</scope>
    <source>
        <strain evidence="3 4">KCTC 32238</strain>
    </source>
</reference>
<dbReference type="EMBL" id="JAGQDG010000001">
    <property type="protein sequence ID" value="MBQ0934524.1"/>
    <property type="molecule type" value="Genomic_DNA"/>
</dbReference>
<gene>
    <name evidence="3" type="ORF">KAK11_04210</name>
</gene>